<sequence>MQMRPAPPFCPWGPARASGPPVLLHHDSMAARRRTGRNGGPRRAELEVSPCPQGGQGRTDGLRWEWQDRGGSWRLYAPALDMDISRAFRAGDSLVSISPDGGDTELQVDLKRMVQRNVQTGMEQRIAAAVGGPGSYYIWQWQEEEEWVPYPPETCLALEAAREGGGGSKPKVDLAVGRTRYTLDPGNMLQTNRRSGFQRQMERRPSVAVELNGAGGSSDISLADGPPVVKKARGRQQPGRPADASGRKQKAVAGADAKGDAREGESSEAVKTLLLKGKAPVDPECTAKLGRAHVYCEGDDVYDVMLSQTNLQFNNNKYYLIQLLEDDSQKIFSVWMRWGRVGKSGQRCLMACAGDLSKAKEIFHKKFLDKTKNHWGDRSHFQKVAGKYDLLQTDYTSESQGLEELPPPTSRPLPESQLDTRVQALLKLICNVQAMEEMVVEMKYDTKKAPLGKLTVAQIRAGYESLKKIEACIQARQGGRALVEACNEFYTKIPHDFGLRPPPLIRTEEELSAKVQLLEALGDIEIAIKLVKSEQDSLEHPLDRHYRNLHCALRPLDHSCHEFKVISQYLQSTHAPTHNDYTMTLLEVFEVEKEGETLAFREELSNRMLLWHGSRLGNWAGILSQGLRIAPPEAPITGYMFGKGIYFADMSPRGATTASPPASMTQDCCCWQRWPWGNGTSCWKPTLRPRGCCGAGTAPRGWAGSPRAPAAASPCEVRLATLPVRGRLEDRTGEGRTREGSDVSLLAGMERPCHWDPPADTGVQNPHGTPSTTMSSSSTTPARSACAICSSSRSASRSSGEHRSYAGHGQVFLRFFTLLSARYSALPPGGSQ</sequence>
<dbReference type="InterPro" id="IPR008893">
    <property type="entry name" value="WGR_domain"/>
</dbReference>
<feature type="domain" description="WWE" evidence="17">
    <location>
        <begin position="125"/>
        <end position="203"/>
    </location>
</feature>
<dbReference type="PROSITE" id="PS51977">
    <property type="entry name" value="WGR"/>
    <property type="match status" value="1"/>
</dbReference>
<dbReference type="AlphaFoldDB" id="A0A6I8PEQ9"/>
<dbReference type="PANTHER" id="PTHR10459:SF60">
    <property type="entry name" value="POLY [ADP-RIBOSE] POLYMERASE 2"/>
    <property type="match status" value="1"/>
</dbReference>
<dbReference type="GO" id="GO:0008270">
    <property type="term" value="F:zinc ion binding"/>
    <property type="evidence" value="ECO:0007669"/>
    <property type="project" value="InterPro"/>
</dbReference>
<evidence type="ECO:0000256" key="7">
    <source>
        <dbReference type="ARBA" id="ARBA00022695"/>
    </source>
</evidence>
<dbReference type="SMART" id="SM00678">
    <property type="entry name" value="WWE"/>
    <property type="match status" value="2"/>
</dbReference>
<gene>
    <name evidence="21" type="primary">PARP2</name>
</gene>
<dbReference type="InterPro" id="IPR036616">
    <property type="entry name" value="Poly(ADP-ribose)pol_reg_dom_sf"/>
</dbReference>
<feature type="domain" description="PARP alpha-helical" evidence="19">
    <location>
        <begin position="415"/>
        <end position="532"/>
    </location>
</feature>
<comment type="catalytic activity">
    <reaction evidence="14">
        <text>NAD(+) + (ADP-D-ribosyl)n-acceptor = nicotinamide + (ADP-D-ribosyl)n+1-acceptor + H(+).</text>
        <dbReference type="EC" id="2.4.2.30"/>
    </reaction>
</comment>
<dbReference type="GO" id="GO:0005694">
    <property type="term" value="C:chromosome"/>
    <property type="evidence" value="ECO:0007669"/>
    <property type="project" value="UniProtKB-SubCell"/>
</dbReference>
<evidence type="ECO:0000259" key="20">
    <source>
        <dbReference type="PROSITE" id="PS51977"/>
    </source>
</evidence>
<dbReference type="PANTHER" id="PTHR10459">
    <property type="entry name" value="DNA LIGASE"/>
    <property type="match status" value="1"/>
</dbReference>
<dbReference type="FunCoup" id="A0A6I8PEQ9">
    <property type="interactions" value="2468"/>
</dbReference>
<dbReference type="SMART" id="SM00773">
    <property type="entry name" value="WGR"/>
    <property type="match status" value="1"/>
</dbReference>
<evidence type="ECO:0000256" key="5">
    <source>
        <dbReference type="ARBA" id="ARBA00022676"/>
    </source>
</evidence>
<dbReference type="CDD" id="cd08003">
    <property type="entry name" value="WGR_PARP2_like"/>
    <property type="match status" value="1"/>
</dbReference>
<evidence type="ECO:0000256" key="9">
    <source>
        <dbReference type="ARBA" id="ARBA00023027"/>
    </source>
</evidence>
<evidence type="ECO:0000313" key="21">
    <source>
        <dbReference type="Ensembl" id="ENSOANP00000052370.1"/>
    </source>
</evidence>
<evidence type="ECO:0000256" key="16">
    <source>
        <dbReference type="SAM" id="MobiDB-lite"/>
    </source>
</evidence>
<evidence type="ECO:0000259" key="17">
    <source>
        <dbReference type="PROSITE" id="PS50918"/>
    </source>
</evidence>
<reference evidence="21" key="1">
    <citation type="submission" date="2025-08" db="UniProtKB">
        <authorList>
            <consortium name="Ensembl"/>
        </authorList>
    </citation>
    <scope>IDENTIFICATION</scope>
    <source>
        <strain evidence="21">Glennie</strain>
    </source>
</reference>
<keyword evidence="4" id="KW-0158">Chromosome</keyword>
<protein>
    <recommendedName>
        <fullName evidence="15">Poly [ADP-ribose] polymerase</fullName>
        <shortName evidence="15">PARP</shortName>
        <ecNumber evidence="15">2.4.2.-</ecNumber>
    </recommendedName>
</protein>
<dbReference type="Gene3D" id="1.20.142.10">
    <property type="entry name" value="Poly(ADP-ribose) polymerase, regulatory domain"/>
    <property type="match status" value="1"/>
</dbReference>
<name>A0A6I8PEQ9_ORNAN</name>
<dbReference type="SUPFAM" id="SSF56399">
    <property type="entry name" value="ADP-ribosylation"/>
    <property type="match status" value="1"/>
</dbReference>
<dbReference type="Pfam" id="PF02825">
    <property type="entry name" value="WWE"/>
    <property type="match status" value="2"/>
</dbReference>
<evidence type="ECO:0000256" key="6">
    <source>
        <dbReference type="ARBA" id="ARBA00022679"/>
    </source>
</evidence>
<dbReference type="Bgee" id="ENSOANG00000036421">
    <property type="expression patterns" value="Expressed in adult mammalian kidney and 7 other cell types or tissues"/>
</dbReference>
<keyword evidence="10" id="KW-0238">DNA-binding</keyword>
<dbReference type="Gene3D" id="3.90.228.10">
    <property type="match status" value="1"/>
</dbReference>
<feature type="region of interest" description="Disordered" evidence="16">
    <location>
        <begin position="754"/>
        <end position="780"/>
    </location>
</feature>
<dbReference type="Gene3D" id="3.30.720.50">
    <property type="match status" value="2"/>
</dbReference>
<evidence type="ECO:0000256" key="3">
    <source>
        <dbReference type="ARBA" id="ARBA00004906"/>
    </source>
</evidence>
<keyword evidence="8" id="KW-0227">DNA damage</keyword>
<keyword evidence="5 15" id="KW-0328">Glycosyltransferase</keyword>
<dbReference type="GO" id="GO:0003677">
    <property type="term" value="F:DNA binding"/>
    <property type="evidence" value="ECO:0007669"/>
    <property type="project" value="UniProtKB-KW"/>
</dbReference>
<dbReference type="PROSITE" id="PS51059">
    <property type="entry name" value="PARP_CATALYTIC"/>
    <property type="match status" value="1"/>
</dbReference>
<feature type="region of interest" description="Disordered" evidence="16">
    <location>
        <begin position="183"/>
        <end position="266"/>
    </location>
</feature>
<evidence type="ECO:0000256" key="13">
    <source>
        <dbReference type="ARBA" id="ARBA00024347"/>
    </source>
</evidence>
<evidence type="ECO:0000256" key="8">
    <source>
        <dbReference type="ARBA" id="ARBA00022763"/>
    </source>
</evidence>
<dbReference type="InterPro" id="IPR004102">
    <property type="entry name" value="Poly(ADP-ribose)pol_reg_dom"/>
</dbReference>
<dbReference type="EC" id="2.4.2.-" evidence="15"/>
<dbReference type="InParanoid" id="A0A6I8PEQ9"/>
<evidence type="ECO:0000256" key="14">
    <source>
        <dbReference type="ARBA" id="ARBA00033987"/>
    </source>
</evidence>
<evidence type="ECO:0000259" key="19">
    <source>
        <dbReference type="PROSITE" id="PS51060"/>
    </source>
</evidence>
<reference evidence="21" key="2">
    <citation type="submission" date="2025-09" db="UniProtKB">
        <authorList>
            <consortium name="Ensembl"/>
        </authorList>
    </citation>
    <scope>IDENTIFICATION</scope>
    <source>
        <strain evidence="21">Glennie</strain>
    </source>
</reference>
<evidence type="ECO:0000256" key="15">
    <source>
        <dbReference type="RuleBase" id="RU362114"/>
    </source>
</evidence>
<dbReference type="FunFam" id="1.20.142.10:FF:000003">
    <property type="entry name" value="Poly [ADP-ribose] polymerase"/>
    <property type="match status" value="1"/>
</dbReference>
<dbReference type="InterPro" id="IPR050800">
    <property type="entry name" value="ARTD/PARP"/>
</dbReference>
<feature type="region of interest" description="Disordered" evidence="16">
    <location>
        <begin position="32"/>
        <end position="61"/>
    </location>
</feature>
<dbReference type="GeneTree" id="ENSGT00940000158452"/>
<evidence type="ECO:0000256" key="11">
    <source>
        <dbReference type="ARBA" id="ARBA00023204"/>
    </source>
</evidence>
<feature type="compositionally biased region" description="Polar residues" evidence="16">
    <location>
        <begin position="188"/>
        <end position="198"/>
    </location>
</feature>
<evidence type="ECO:0000256" key="10">
    <source>
        <dbReference type="ARBA" id="ARBA00023125"/>
    </source>
</evidence>
<dbReference type="SUPFAM" id="SSF142921">
    <property type="entry name" value="WGR domain-like"/>
    <property type="match status" value="1"/>
</dbReference>
<dbReference type="InterPro" id="IPR004170">
    <property type="entry name" value="WWE_dom"/>
</dbReference>
<dbReference type="GO" id="GO:0016567">
    <property type="term" value="P:protein ubiquitination"/>
    <property type="evidence" value="ECO:0007669"/>
    <property type="project" value="UniProtKB-UniPathway"/>
</dbReference>
<keyword evidence="12" id="KW-0539">Nucleus</keyword>
<organism evidence="21 22">
    <name type="scientific">Ornithorhynchus anatinus</name>
    <name type="common">Duckbill platypus</name>
    <dbReference type="NCBI Taxonomy" id="9258"/>
    <lineage>
        <taxon>Eukaryota</taxon>
        <taxon>Metazoa</taxon>
        <taxon>Chordata</taxon>
        <taxon>Craniata</taxon>
        <taxon>Vertebrata</taxon>
        <taxon>Euteleostomi</taxon>
        <taxon>Mammalia</taxon>
        <taxon>Monotremata</taxon>
        <taxon>Ornithorhynchidae</taxon>
        <taxon>Ornithorhynchus</taxon>
    </lineage>
</organism>
<dbReference type="CDD" id="cd01437">
    <property type="entry name" value="parp_like"/>
    <property type="match status" value="1"/>
</dbReference>
<dbReference type="UniPathway" id="UPA00143"/>
<evidence type="ECO:0000256" key="12">
    <source>
        <dbReference type="ARBA" id="ARBA00023242"/>
    </source>
</evidence>
<dbReference type="PROSITE" id="PS50918">
    <property type="entry name" value="WWE"/>
    <property type="match status" value="1"/>
</dbReference>
<dbReference type="PROSITE" id="PS51060">
    <property type="entry name" value="PARP_ALPHA_HD"/>
    <property type="match status" value="1"/>
</dbReference>
<proteinExistence type="inferred from homology"/>
<keyword evidence="6 15" id="KW-0808">Transferase</keyword>
<dbReference type="SUPFAM" id="SSF47587">
    <property type="entry name" value="Domain of poly(ADP-ribose) polymerase"/>
    <property type="match status" value="1"/>
</dbReference>
<dbReference type="InterPro" id="IPR037197">
    <property type="entry name" value="WWE_dom_sf"/>
</dbReference>
<comment type="similarity">
    <text evidence="13">Belongs to the ARTD/PARP family.</text>
</comment>
<keyword evidence="11" id="KW-0234">DNA repair</keyword>
<dbReference type="InterPro" id="IPR036930">
    <property type="entry name" value="WGR_dom_sf"/>
</dbReference>
<comment type="pathway">
    <text evidence="3">Protein modification; protein ubiquitination.</text>
</comment>
<dbReference type="GO" id="GO:0005730">
    <property type="term" value="C:nucleolus"/>
    <property type="evidence" value="ECO:0000318"/>
    <property type="project" value="GO_Central"/>
</dbReference>
<feature type="domain" description="PARP catalytic" evidence="18">
    <location>
        <begin position="540"/>
        <end position="832"/>
    </location>
</feature>
<dbReference type="GO" id="GO:0003950">
    <property type="term" value="F:NAD+ poly-ADP-ribosyltransferase activity"/>
    <property type="evidence" value="ECO:0000318"/>
    <property type="project" value="GO_Central"/>
</dbReference>
<keyword evidence="9 15" id="KW-0520">NAD</keyword>
<dbReference type="Ensembl" id="ENSOANT00000051976.1">
    <property type="protein sequence ID" value="ENSOANP00000052370.1"/>
    <property type="gene ID" value="ENSOANG00000036421.1"/>
</dbReference>
<dbReference type="GO" id="GO:0006302">
    <property type="term" value="P:double-strand break repair"/>
    <property type="evidence" value="ECO:0000318"/>
    <property type="project" value="GO_Central"/>
</dbReference>
<dbReference type="GO" id="GO:0016779">
    <property type="term" value="F:nucleotidyltransferase activity"/>
    <property type="evidence" value="ECO:0007669"/>
    <property type="project" value="UniProtKB-KW"/>
</dbReference>
<accession>A0A6I8PEQ9</accession>
<comment type="subcellular location">
    <subcellularLocation>
        <location evidence="2">Chromosome</location>
    </subcellularLocation>
    <subcellularLocation>
        <location evidence="1">Nucleus</location>
    </subcellularLocation>
</comment>
<feature type="domain" description="WGR" evidence="20">
    <location>
        <begin position="291"/>
        <end position="388"/>
    </location>
</feature>
<dbReference type="Pfam" id="PF05406">
    <property type="entry name" value="WGR"/>
    <property type="match status" value="1"/>
</dbReference>
<dbReference type="Pfam" id="PF00644">
    <property type="entry name" value="PARP"/>
    <property type="match status" value="1"/>
</dbReference>
<keyword evidence="22" id="KW-1185">Reference proteome</keyword>
<dbReference type="OMA" id="YFDDQEN"/>
<dbReference type="InterPro" id="IPR012317">
    <property type="entry name" value="Poly(ADP-ribose)pol_cat_dom"/>
</dbReference>
<dbReference type="InterPro" id="IPR018123">
    <property type="entry name" value="WWE-dom_subgr"/>
</dbReference>
<dbReference type="Proteomes" id="UP000002279">
    <property type="component" value="Unplaced"/>
</dbReference>
<evidence type="ECO:0000313" key="22">
    <source>
        <dbReference type="Proteomes" id="UP000002279"/>
    </source>
</evidence>
<feature type="compositionally biased region" description="Low complexity" evidence="16">
    <location>
        <begin position="769"/>
        <end position="780"/>
    </location>
</feature>
<evidence type="ECO:0000256" key="1">
    <source>
        <dbReference type="ARBA" id="ARBA00004123"/>
    </source>
</evidence>
<evidence type="ECO:0000259" key="18">
    <source>
        <dbReference type="PROSITE" id="PS51059"/>
    </source>
</evidence>
<dbReference type="Pfam" id="PF02877">
    <property type="entry name" value="PARP_reg"/>
    <property type="match status" value="1"/>
</dbReference>
<evidence type="ECO:0000256" key="2">
    <source>
        <dbReference type="ARBA" id="ARBA00004286"/>
    </source>
</evidence>
<dbReference type="SUPFAM" id="SSF117839">
    <property type="entry name" value="WWE domain"/>
    <property type="match status" value="2"/>
</dbReference>
<keyword evidence="7" id="KW-0548">Nucleotidyltransferase</keyword>
<evidence type="ECO:0000256" key="4">
    <source>
        <dbReference type="ARBA" id="ARBA00022454"/>
    </source>
</evidence>